<accession>A0A3N0C1Q2</accession>
<dbReference type="InterPro" id="IPR001387">
    <property type="entry name" value="Cro/C1-type_HTH"/>
</dbReference>
<dbReference type="Proteomes" id="UP000274046">
    <property type="component" value="Unassembled WGS sequence"/>
</dbReference>
<protein>
    <recommendedName>
        <fullName evidence="1">HTH cro/C1-type domain-containing protein</fullName>
    </recommendedName>
</protein>
<evidence type="ECO:0000313" key="3">
    <source>
        <dbReference type="Proteomes" id="UP000274046"/>
    </source>
</evidence>
<keyword evidence="3" id="KW-1185">Reference proteome</keyword>
<sequence>MDKKPNVTEVEIYLIAKVKELRIQRGISQSQLAHLLDAPIYKLELLELKRALIKLRSLESKILVSIKDDPNKFIVLTETDSLGETYRYKIILKEYLTAFRLLDGSWKLSNPECKFEKRKRVSDNVTEVLDRNIKLNRGFENIKHALNVVGNNSELFDIITSEGLVLRTYL</sequence>
<dbReference type="AlphaFoldDB" id="A0A3N0C1Q2"/>
<organism evidence="2 3">
    <name type="scientific">Pedobacter jejuensis</name>
    <dbReference type="NCBI Taxonomy" id="1268550"/>
    <lineage>
        <taxon>Bacteria</taxon>
        <taxon>Pseudomonadati</taxon>
        <taxon>Bacteroidota</taxon>
        <taxon>Sphingobacteriia</taxon>
        <taxon>Sphingobacteriales</taxon>
        <taxon>Sphingobacteriaceae</taxon>
        <taxon>Pedobacter</taxon>
    </lineage>
</organism>
<dbReference type="EMBL" id="RBEE01000003">
    <property type="protein sequence ID" value="RNL56139.1"/>
    <property type="molecule type" value="Genomic_DNA"/>
</dbReference>
<comment type="caution">
    <text evidence="2">The sequence shown here is derived from an EMBL/GenBank/DDBJ whole genome shotgun (WGS) entry which is preliminary data.</text>
</comment>
<evidence type="ECO:0000313" key="2">
    <source>
        <dbReference type="EMBL" id="RNL56139.1"/>
    </source>
</evidence>
<proteinExistence type="predicted"/>
<reference evidence="2 3" key="1">
    <citation type="submission" date="2018-10" db="EMBL/GenBank/DDBJ databases">
        <title>Genome sequencing of Pedobacter jejuensis TNB23.</title>
        <authorList>
            <person name="Cho Y.-J."/>
            <person name="Cho A."/>
            <person name="Kim O.-S."/>
        </authorList>
    </citation>
    <scope>NUCLEOTIDE SEQUENCE [LARGE SCALE GENOMIC DNA]</scope>
    <source>
        <strain evidence="2 3">TNB23</strain>
    </source>
</reference>
<name>A0A3N0C1Q2_9SPHI</name>
<feature type="domain" description="HTH cro/C1-type" evidence="1">
    <location>
        <begin position="18"/>
        <end position="37"/>
    </location>
</feature>
<dbReference type="OrthoDB" id="1023918at2"/>
<evidence type="ECO:0000259" key="1">
    <source>
        <dbReference type="PROSITE" id="PS50943"/>
    </source>
</evidence>
<gene>
    <name evidence="2" type="ORF">D7004_02640</name>
</gene>
<dbReference type="PROSITE" id="PS50943">
    <property type="entry name" value="HTH_CROC1"/>
    <property type="match status" value="1"/>
</dbReference>